<reference evidence="4" key="2">
    <citation type="journal article" date="2009" name="Fungal Genet. Biol.">
        <title>The 2008 update of the Aspergillus nidulans genome annotation: a community effort.</title>
        <authorList>
            <person name="Wortman J.R."/>
            <person name="Gilsenan J.M."/>
            <person name="Joardar V."/>
            <person name="Deegan J."/>
            <person name="Clutterbuck J."/>
            <person name="Andersen M.R."/>
            <person name="Archer D."/>
            <person name="Bencina M."/>
            <person name="Braus G."/>
            <person name="Coutinho P."/>
            <person name="von Dohren H."/>
            <person name="Doonan J."/>
            <person name="Driessen A.J."/>
            <person name="Durek P."/>
            <person name="Espeso E."/>
            <person name="Fekete E."/>
            <person name="Flipphi M."/>
            <person name="Estrada C.G."/>
            <person name="Geysens S."/>
            <person name="Goldman G."/>
            <person name="de Groot P.W."/>
            <person name="Hansen K."/>
            <person name="Harris S.D."/>
            <person name="Heinekamp T."/>
            <person name="Helmstaedt K."/>
            <person name="Henrissat B."/>
            <person name="Hofmann G."/>
            <person name="Homan T."/>
            <person name="Horio T."/>
            <person name="Horiuchi H."/>
            <person name="James S."/>
            <person name="Jones M."/>
            <person name="Karaffa L."/>
            <person name="Karanyi Z."/>
            <person name="Kato M."/>
            <person name="Keller N."/>
            <person name="Kelly D.E."/>
            <person name="Kiel J.A."/>
            <person name="Kim J.M."/>
            <person name="van der Klei I.J."/>
            <person name="Klis F.M."/>
            <person name="Kovalchuk A."/>
            <person name="Krasevec N."/>
            <person name="Kubicek C.P."/>
            <person name="Liu B."/>
            <person name="Maccabe A."/>
            <person name="Meyer V."/>
            <person name="Mirabito P."/>
            <person name="Miskei M."/>
            <person name="Mos M."/>
            <person name="Mullins J."/>
            <person name="Nelson D.R."/>
            <person name="Nielsen J."/>
            <person name="Oakley B.R."/>
            <person name="Osmani S.A."/>
            <person name="Pakula T."/>
            <person name="Paszewski A."/>
            <person name="Paulsen I."/>
            <person name="Pilsyk S."/>
            <person name="Pocsi I."/>
            <person name="Punt P.J."/>
            <person name="Ram A.F."/>
            <person name="Ren Q."/>
            <person name="Robellet X."/>
            <person name="Robson G."/>
            <person name="Seiboth B."/>
            <person name="van Solingen P."/>
            <person name="Specht T."/>
            <person name="Sun J."/>
            <person name="Taheri-Talesh N."/>
            <person name="Takeshita N."/>
            <person name="Ussery D."/>
            <person name="vanKuyk P.A."/>
            <person name="Visser H."/>
            <person name="van de Vondervoort P.J."/>
            <person name="de Vries R.P."/>
            <person name="Walton J."/>
            <person name="Xiang X."/>
            <person name="Xiong Y."/>
            <person name="Zeng A.P."/>
            <person name="Brandt B.W."/>
            <person name="Cornell M.J."/>
            <person name="van den Hondel C.A."/>
            <person name="Visser J."/>
            <person name="Oliver S.G."/>
            <person name="Turner G."/>
        </authorList>
    </citation>
    <scope>GENOME REANNOTATION</scope>
    <source>
        <strain evidence="4">FGSC A4 / ATCC 38163 / CBS 112.46 / NRRL 194 / M139</strain>
    </source>
</reference>
<feature type="region of interest" description="Disordered" evidence="1">
    <location>
        <begin position="587"/>
        <end position="608"/>
    </location>
</feature>
<evidence type="ECO:0000313" key="4">
    <source>
        <dbReference type="Proteomes" id="UP000000560"/>
    </source>
</evidence>
<proteinExistence type="predicted"/>
<feature type="compositionally biased region" description="Pro residues" evidence="1">
    <location>
        <begin position="589"/>
        <end position="599"/>
    </location>
</feature>
<evidence type="ECO:0000256" key="1">
    <source>
        <dbReference type="SAM" id="MobiDB-lite"/>
    </source>
</evidence>
<evidence type="ECO:0000256" key="2">
    <source>
        <dbReference type="SAM" id="Phobius"/>
    </source>
</evidence>
<protein>
    <submittedName>
        <fullName evidence="3">Uncharacterized protein</fullName>
    </submittedName>
</protein>
<keyword evidence="2" id="KW-1133">Transmembrane helix</keyword>
<accession>Q5AZA3</accession>
<dbReference type="InParanoid" id="Q5AZA3"/>
<keyword evidence="2" id="KW-0472">Membrane</keyword>
<feature type="region of interest" description="Disordered" evidence="1">
    <location>
        <begin position="493"/>
        <end position="514"/>
    </location>
</feature>
<organism evidence="3 4">
    <name type="scientific">Emericella nidulans (strain FGSC A4 / ATCC 38163 / CBS 112.46 / NRRL 194 / M139)</name>
    <name type="common">Aspergillus nidulans</name>
    <dbReference type="NCBI Taxonomy" id="227321"/>
    <lineage>
        <taxon>Eukaryota</taxon>
        <taxon>Fungi</taxon>
        <taxon>Dikarya</taxon>
        <taxon>Ascomycota</taxon>
        <taxon>Pezizomycotina</taxon>
        <taxon>Eurotiomycetes</taxon>
        <taxon>Eurotiomycetidae</taxon>
        <taxon>Eurotiales</taxon>
        <taxon>Aspergillaceae</taxon>
        <taxon>Aspergillus</taxon>
        <taxon>Aspergillus subgen. Nidulantes</taxon>
    </lineage>
</organism>
<keyword evidence="2" id="KW-0812">Transmembrane</keyword>
<dbReference type="OMA" id="SWIWWDP"/>
<evidence type="ECO:0000313" key="3">
    <source>
        <dbReference type="EMBL" id="CBF69594.1"/>
    </source>
</evidence>
<gene>
    <name evidence="3" type="ORF">ANIA_06377</name>
</gene>
<keyword evidence="4" id="KW-1185">Reference proteome</keyword>
<dbReference type="eggNOG" id="ENOG502RPK2">
    <property type="taxonomic scope" value="Eukaryota"/>
</dbReference>
<dbReference type="Proteomes" id="UP000000560">
    <property type="component" value="Chromosome I"/>
</dbReference>
<dbReference type="HOGENOM" id="CLU_018625_1_0_1"/>
<dbReference type="AlphaFoldDB" id="Q5AZA3"/>
<feature type="transmembrane region" description="Helical" evidence="2">
    <location>
        <begin position="65"/>
        <end position="84"/>
    </location>
</feature>
<sequence>MTEVQSEAGSEANLDRSLLPKPLATMAIMAPVPYRPPPTPLIQQRPLIAPSFTPVQPTSFIPWKLFLQLLAGTVCIFILTVLIWKFPRLLRSFTKGRILREGNTTSSRYAKTWYGWVSLQRHEARKRVVRDCMANIHSWNPWRSSRADFEWIWRYSDQKELATYKESGKHQLSWPVFHGHETIGSIWSHCSPSIAEPLTIGGLETASHPIATGALPTPHTPRPMATPVRATRTDIPICEGYGNNSLPRHSTVRQLQRDRIGRGFRSDTSTHELSYIGKSFTSLSKIPFSRISRRVPLWYLNHTQPSPHSFSMPCLPQAKQSPPYRYARSTVTTRSGRTGSEDMPSDIYLTFHRSRKYQVWSARMGLQTLKCLGYSTHTLPRGPPGSPKSAVLGSLSLDAAASEIVHQHRQGPKWTSSSDISDLFLYGSDQQHNTRLPVSLPEHKTEGNVQKEWPSLPLQRSPLAPLHRPTLITWYENSLPDLQTSITKVEIEKKQSSNRRRKLSNPGKIPHRVTQPKNWSNWEVRLIENLDRRLGWIESQLTPGQRPFHFALLANHWLNRDTWIVFDPVSRVDTDKRRLWGDPRFNVPYPKPSSVPTPKYPKSARQPAHTPKINSWRVAVNQQRKASGQKVFLHSIEHYDSSVEDPPDGHIDPASWVLRRPPQGFGLSSRQGERYYEGGAGWQEKLSDWQKIRRGYRIRKAIFEGRVNRRRAKELVYGIARYYQYATKLLQPDNGHCQVGSWELSIDELS</sequence>
<name>Q5AZA3_EMENI</name>
<dbReference type="RefSeq" id="XP_663981.1">
    <property type="nucleotide sequence ID" value="XM_658889.1"/>
</dbReference>
<reference evidence="4" key="1">
    <citation type="journal article" date="2005" name="Nature">
        <title>Sequencing of Aspergillus nidulans and comparative analysis with A. fumigatus and A. oryzae.</title>
        <authorList>
            <person name="Galagan J.E."/>
            <person name="Calvo S.E."/>
            <person name="Cuomo C."/>
            <person name="Ma L.J."/>
            <person name="Wortman J.R."/>
            <person name="Batzoglou S."/>
            <person name="Lee S.I."/>
            <person name="Basturkmen M."/>
            <person name="Spevak C.C."/>
            <person name="Clutterbuck J."/>
            <person name="Kapitonov V."/>
            <person name="Jurka J."/>
            <person name="Scazzocchio C."/>
            <person name="Farman M."/>
            <person name="Butler J."/>
            <person name="Purcell S."/>
            <person name="Harris S."/>
            <person name="Braus G.H."/>
            <person name="Draht O."/>
            <person name="Busch S."/>
            <person name="D'Enfert C."/>
            <person name="Bouchier C."/>
            <person name="Goldman G.H."/>
            <person name="Bell-Pedersen D."/>
            <person name="Griffiths-Jones S."/>
            <person name="Doonan J.H."/>
            <person name="Yu J."/>
            <person name="Vienken K."/>
            <person name="Pain A."/>
            <person name="Freitag M."/>
            <person name="Selker E.U."/>
            <person name="Archer D.B."/>
            <person name="Penalva M.A."/>
            <person name="Oakley B.R."/>
            <person name="Momany M."/>
            <person name="Tanaka T."/>
            <person name="Kumagai T."/>
            <person name="Asai K."/>
            <person name="Machida M."/>
            <person name="Nierman W.C."/>
            <person name="Denning D.W."/>
            <person name="Caddick M."/>
            <person name="Hynes M."/>
            <person name="Paoletti M."/>
            <person name="Fischer R."/>
            <person name="Miller B."/>
            <person name="Dyer P."/>
            <person name="Sachs M.S."/>
            <person name="Osmani S.A."/>
            <person name="Birren B.W."/>
        </authorList>
    </citation>
    <scope>NUCLEOTIDE SEQUENCE [LARGE SCALE GENOMIC DNA]</scope>
    <source>
        <strain evidence="4">FGSC A4 / ATCC 38163 / CBS 112.46 / NRRL 194 / M139</strain>
    </source>
</reference>
<dbReference type="STRING" id="227321.Q5AZA3"/>
<dbReference type="EMBL" id="BN001301">
    <property type="protein sequence ID" value="CBF69594.1"/>
    <property type="molecule type" value="Genomic_DNA"/>
</dbReference>
<dbReference type="GeneID" id="2871275"/>
<dbReference type="OrthoDB" id="5346728at2759"/>
<dbReference type="KEGG" id="ani:ANIA_06377"/>
<accession>C8V0R4</accession>